<dbReference type="Gene3D" id="1.10.287.950">
    <property type="entry name" value="Methyl-accepting chemotaxis protein"/>
    <property type="match status" value="1"/>
</dbReference>
<dbReference type="GO" id="GO:0020037">
    <property type="term" value="F:heme binding"/>
    <property type="evidence" value="ECO:0007669"/>
    <property type="project" value="InterPro"/>
</dbReference>
<protein>
    <submittedName>
        <fullName evidence="4">Chemotaxis protein</fullName>
    </submittedName>
</protein>
<dbReference type="Proteomes" id="UP000265692">
    <property type="component" value="Unassembled WGS sequence"/>
</dbReference>
<dbReference type="SMART" id="SM00283">
    <property type="entry name" value="MA"/>
    <property type="match status" value="1"/>
</dbReference>
<proteinExistence type="predicted"/>
<evidence type="ECO:0000259" key="3">
    <source>
        <dbReference type="PROSITE" id="PS50111"/>
    </source>
</evidence>
<dbReference type="GO" id="GO:0019825">
    <property type="term" value="F:oxygen binding"/>
    <property type="evidence" value="ECO:0007669"/>
    <property type="project" value="InterPro"/>
</dbReference>
<sequence length="435" mass="49197">MLLLKKQAKKEEEMIFNAPVSVQLDFHGVTSHPDISKQLEFIEFKVEDAALLKNLQPYIAQHIEEIVEAFYKQILLVPSLKHIIQENSTVNRLKQTLQVHIIEMFSGDINQEYIQKRLKVAHIHFKIGLLPKWYIGAFQQVLVEMIKHINRMAWLPQHKEAAILVASKIISFETQLVLEEYDKENLRLREMDYERVKGELKDNISILSKNLAELTEETNSSVNQVVQQSLAINEGIQSSVQQTRFIQKEAQEGTDLVEKLELQMETIALQTNGMNEIVEQLKVSSDQITQIVSLVKQIADQTNLLSLNASIEAARAGSHGRGFAVVAEEVRKLAAQSKQSVEQITDLTNHSSNLTAQAVQTTNGISDLVNKSLANSTLTQEKFHIILDSIMQSEQQISSVDEGMNNFVQIIREIGNYYSKVADSAKQLNEATIDL</sequence>
<dbReference type="PANTHER" id="PTHR32089:SF118">
    <property type="entry name" value="HEME-BASED AEROTACTIC TRANSDUCER HEMAT"/>
    <property type="match status" value="1"/>
</dbReference>
<accession>A0A396S5C1</accession>
<dbReference type="OrthoDB" id="266313at2"/>
<gene>
    <name evidence="4" type="ORF">D1B33_13780</name>
</gene>
<keyword evidence="5" id="KW-1185">Reference proteome</keyword>
<dbReference type="InterPro" id="IPR039379">
    <property type="entry name" value="Protoglobin_sensor_dom"/>
</dbReference>
<evidence type="ECO:0000256" key="2">
    <source>
        <dbReference type="PROSITE-ProRule" id="PRU00284"/>
    </source>
</evidence>
<comment type="caution">
    <text evidence="4">The sequence shown here is derived from an EMBL/GenBank/DDBJ whole genome shotgun (WGS) entry which is preliminary data.</text>
</comment>
<dbReference type="CDD" id="cd01068">
    <property type="entry name" value="globin_sensor"/>
    <property type="match status" value="1"/>
</dbReference>
<dbReference type="InterPro" id="IPR044398">
    <property type="entry name" value="Globin-sensor_dom"/>
</dbReference>
<dbReference type="GO" id="GO:0016020">
    <property type="term" value="C:membrane"/>
    <property type="evidence" value="ECO:0007669"/>
    <property type="project" value="InterPro"/>
</dbReference>
<dbReference type="GO" id="GO:0007165">
    <property type="term" value="P:signal transduction"/>
    <property type="evidence" value="ECO:0007669"/>
    <property type="project" value="UniProtKB-KW"/>
</dbReference>
<reference evidence="4 5" key="1">
    <citation type="submission" date="2018-08" db="EMBL/GenBank/DDBJ databases">
        <title>Lysinibacillus sp. YLB-03 draft genome sequence.</title>
        <authorList>
            <person name="Yu L."/>
        </authorList>
    </citation>
    <scope>NUCLEOTIDE SEQUENCE [LARGE SCALE GENOMIC DNA]</scope>
    <source>
        <strain evidence="4 5">YLB-03</strain>
    </source>
</reference>
<evidence type="ECO:0000313" key="4">
    <source>
        <dbReference type="EMBL" id="RHW34714.1"/>
    </source>
</evidence>
<evidence type="ECO:0000313" key="5">
    <source>
        <dbReference type="Proteomes" id="UP000265692"/>
    </source>
</evidence>
<dbReference type="InterPro" id="IPR012292">
    <property type="entry name" value="Globin/Proto"/>
</dbReference>
<evidence type="ECO:0000256" key="1">
    <source>
        <dbReference type="ARBA" id="ARBA00023224"/>
    </source>
</evidence>
<organism evidence="4 5">
    <name type="scientific">Ureibacillus yapensis</name>
    <dbReference type="NCBI Taxonomy" id="2304605"/>
    <lineage>
        <taxon>Bacteria</taxon>
        <taxon>Bacillati</taxon>
        <taxon>Bacillota</taxon>
        <taxon>Bacilli</taxon>
        <taxon>Bacillales</taxon>
        <taxon>Caryophanaceae</taxon>
        <taxon>Ureibacillus</taxon>
    </lineage>
</organism>
<dbReference type="SUPFAM" id="SSF46458">
    <property type="entry name" value="Globin-like"/>
    <property type="match status" value="1"/>
</dbReference>
<dbReference type="AlphaFoldDB" id="A0A396S5C1"/>
<dbReference type="Pfam" id="PF00015">
    <property type="entry name" value="MCPsignal"/>
    <property type="match status" value="1"/>
</dbReference>
<dbReference type="Pfam" id="PF11563">
    <property type="entry name" value="Protoglobin"/>
    <property type="match status" value="1"/>
</dbReference>
<name>A0A396S5C1_9BACL</name>
<dbReference type="RefSeq" id="WP_118876981.1">
    <property type="nucleotide sequence ID" value="NZ_QWEI01000008.1"/>
</dbReference>
<dbReference type="PROSITE" id="PS50111">
    <property type="entry name" value="CHEMOTAXIS_TRANSDUC_2"/>
    <property type="match status" value="1"/>
</dbReference>
<keyword evidence="1 2" id="KW-0807">Transducer</keyword>
<dbReference type="PANTHER" id="PTHR32089">
    <property type="entry name" value="METHYL-ACCEPTING CHEMOTAXIS PROTEIN MCPB"/>
    <property type="match status" value="1"/>
</dbReference>
<dbReference type="Gene3D" id="1.10.490.10">
    <property type="entry name" value="Globins"/>
    <property type="match status" value="1"/>
</dbReference>
<dbReference type="InterPro" id="IPR004089">
    <property type="entry name" value="MCPsignal_dom"/>
</dbReference>
<dbReference type="EMBL" id="QWEI01000008">
    <property type="protein sequence ID" value="RHW34714.1"/>
    <property type="molecule type" value="Genomic_DNA"/>
</dbReference>
<dbReference type="InterPro" id="IPR009050">
    <property type="entry name" value="Globin-like_sf"/>
</dbReference>
<feature type="domain" description="Methyl-accepting transducer" evidence="3">
    <location>
        <begin position="208"/>
        <end position="422"/>
    </location>
</feature>
<dbReference type="SUPFAM" id="SSF58104">
    <property type="entry name" value="Methyl-accepting chemotaxis protein (MCP) signaling domain"/>
    <property type="match status" value="1"/>
</dbReference>